<dbReference type="EMBL" id="JAYFSI010000002">
    <property type="protein sequence ID" value="MEA5360359.1"/>
    <property type="molecule type" value="Genomic_DNA"/>
</dbReference>
<dbReference type="RefSeq" id="WP_323326430.1">
    <property type="nucleotide sequence ID" value="NZ_JAYFSI010000002.1"/>
</dbReference>
<protein>
    <submittedName>
        <fullName evidence="2">Acyl carrier protein</fullName>
    </submittedName>
</protein>
<evidence type="ECO:0000313" key="2">
    <source>
        <dbReference type="EMBL" id="MEA5360359.1"/>
    </source>
</evidence>
<dbReference type="Proteomes" id="UP001304298">
    <property type="component" value="Unassembled WGS sequence"/>
</dbReference>
<accession>A0ABU5R3E9</accession>
<feature type="domain" description="Carrier" evidence="1">
    <location>
        <begin position="8"/>
        <end position="70"/>
    </location>
</feature>
<gene>
    <name evidence="2" type="ORF">VA596_12500</name>
</gene>
<dbReference type="InterPro" id="IPR009081">
    <property type="entry name" value="PP-bd_ACP"/>
</dbReference>
<proteinExistence type="predicted"/>
<evidence type="ECO:0000259" key="1">
    <source>
        <dbReference type="Pfam" id="PF00550"/>
    </source>
</evidence>
<dbReference type="SUPFAM" id="SSF47336">
    <property type="entry name" value="ACP-like"/>
    <property type="match status" value="1"/>
</dbReference>
<dbReference type="Gene3D" id="1.10.1200.10">
    <property type="entry name" value="ACP-like"/>
    <property type="match status" value="1"/>
</dbReference>
<dbReference type="InterPro" id="IPR036736">
    <property type="entry name" value="ACP-like_sf"/>
</dbReference>
<comment type="caution">
    <text evidence="2">The sequence shown here is derived from an EMBL/GenBank/DDBJ whole genome shotgun (WGS) entry which is preliminary data.</text>
</comment>
<sequence length="75" mass="8326">MNGIGDFITLLRDELGIPVEEADVHRDLDEVAGWDSVHLLVVLSSLERVTGRRMSLPHALEARTLDRLYALTVSA</sequence>
<evidence type="ECO:0000313" key="3">
    <source>
        <dbReference type="Proteomes" id="UP001304298"/>
    </source>
</evidence>
<dbReference type="Pfam" id="PF00550">
    <property type="entry name" value="PP-binding"/>
    <property type="match status" value="1"/>
</dbReference>
<name>A0ABU5R3E9_9PSEU</name>
<keyword evidence="3" id="KW-1185">Reference proteome</keyword>
<organism evidence="2 3">
    <name type="scientific">Amycolatopsis heterodermiae</name>
    <dbReference type="NCBI Taxonomy" id="3110235"/>
    <lineage>
        <taxon>Bacteria</taxon>
        <taxon>Bacillati</taxon>
        <taxon>Actinomycetota</taxon>
        <taxon>Actinomycetes</taxon>
        <taxon>Pseudonocardiales</taxon>
        <taxon>Pseudonocardiaceae</taxon>
        <taxon>Amycolatopsis</taxon>
    </lineage>
</organism>
<reference evidence="2 3" key="1">
    <citation type="submission" date="2023-12" db="EMBL/GenBank/DDBJ databases">
        <title>Amycolatopsis sp. V23-08.</title>
        <authorList>
            <person name="Somphong A."/>
        </authorList>
    </citation>
    <scope>NUCLEOTIDE SEQUENCE [LARGE SCALE GENOMIC DNA]</scope>
    <source>
        <strain evidence="2 3">V23-08</strain>
    </source>
</reference>